<reference evidence="2 3" key="1">
    <citation type="journal article" date="2019" name="Int. J. Syst. Evol. Microbiol.">
        <title>The Global Catalogue of Microorganisms (GCM) 10K type strain sequencing project: providing services to taxonomists for standard genome sequencing and annotation.</title>
        <authorList>
            <consortium name="The Broad Institute Genomics Platform"/>
            <consortium name="The Broad Institute Genome Sequencing Center for Infectious Disease"/>
            <person name="Wu L."/>
            <person name="Ma J."/>
        </authorList>
    </citation>
    <scope>NUCLEOTIDE SEQUENCE [LARGE SCALE GENOMIC DNA]</scope>
    <source>
        <strain evidence="2 3">JCM 11896</strain>
    </source>
</reference>
<evidence type="ECO:0000313" key="3">
    <source>
        <dbReference type="Proteomes" id="UP001501414"/>
    </source>
</evidence>
<keyword evidence="3" id="KW-1185">Reference proteome</keyword>
<accession>A0ABN1XRD0</accession>
<dbReference type="EMBL" id="BAAAJK010000005">
    <property type="protein sequence ID" value="GAA1383865.1"/>
    <property type="molecule type" value="Genomic_DNA"/>
</dbReference>
<evidence type="ECO:0000313" key="2">
    <source>
        <dbReference type="EMBL" id="GAA1383865.1"/>
    </source>
</evidence>
<gene>
    <name evidence="2" type="ORF">GCM10009613_13850</name>
</gene>
<comment type="caution">
    <text evidence="2">The sequence shown here is derived from an EMBL/GenBank/DDBJ whole genome shotgun (WGS) entry which is preliminary data.</text>
</comment>
<feature type="region of interest" description="Disordered" evidence="1">
    <location>
        <begin position="38"/>
        <end position="64"/>
    </location>
</feature>
<protein>
    <submittedName>
        <fullName evidence="2">Uncharacterized protein</fullName>
    </submittedName>
</protein>
<dbReference type="Proteomes" id="UP001501414">
    <property type="component" value="Unassembled WGS sequence"/>
</dbReference>
<name>A0ABN1XRD0_9PSEU</name>
<sequence>MERLRRGLSARWLSTAGLPVEGAALALYVAARPASGRPVTASLPGRAGSPQGVAGEWLPATPPE</sequence>
<proteinExistence type="predicted"/>
<evidence type="ECO:0000256" key="1">
    <source>
        <dbReference type="SAM" id="MobiDB-lite"/>
    </source>
</evidence>
<organism evidence="2 3">
    <name type="scientific">Pseudonocardia kongjuensis</name>
    <dbReference type="NCBI Taxonomy" id="102227"/>
    <lineage>
        <taxon>Bacteria</taxon>
        <taxon>Bacillati</taxon>
        <taxon>Actinomycetota</taxon>
        <taxon>Actinomycetes</taxon>
        <taxon>Pseudonocardiales</taxon>
        <taxon>Pseudonocardiaceae</taxon>
        <taxon>Pseudonocardia</taxon>
    </lineage>
</organism>